<dbReference type="SUPFAM" id="SSF53901">
    <property type="entry name" value="Thiolase-like"/>
    <property type="match status" value="1"/>
</dbReference>
<sequence>MKTRKRNKKGKMYKTNPYINKFIIKKVLQSSSLCASPPNPFIKPSNRQSHQITNARPLRRPSFISASATISAPQRGTDPKKCLVITGMVLVSVFGNDVCAYYEKLLYGESGISLIDQFDESKFPTRFGGQIHGFSSKLGMAIKDLDRELDPVDDTSVLPSAFDQHRLDDCLNYCIAVGKKALKSANLCGDKLKKIDKVKAGVLVGTGIVTGG</sequence>
<dbReference type="STRING" id="3708.A0A078FXZ8"/>
<dbReference type="EMBL" id="HG994365">
    <property type="protein sequence ID" value="CAF2077178.1"/>
    <property type="molecule type" value="Genomic_DNA"/>
</dbReference>
<dbReference type="Gene3D" id="3.40.47.10">
    <property type="match status" value="1"/>
</dbReference>
<dbReference type="AlphaFoldDB" id="A0A078FXZ8"/>
<dbReference type="PaxDb" id="3708-A0A078FXZ8"/>
<dbReference type="Proteomes" id="UP000028999">
    <property type="component" value="Unassembled WGS sequence"/>
</dbReference>
<reference evidence="4" key="3">
    <citation type="submission" date="2021-01" db="EMBL/GenBank/DDBJ databases">
        <authorList>
            <consortium name="Genoscope - CEA"/>
            <person name="William W."/>
        </authorList>
    </citation>
    <scope>NUCLEOTIDE SEQUENCE</scope>
</reference>
<evidence type="ECO:0000313" key="4">
    <source>
        <dbReference type="EMBL" id="CAF2077178.1"/>
    </source>
</evidence>
<evidence type="ECO:0000256" key="2">
    <source>
        <dbReference type="ARBA" id="ARBA00022679"/>
    </source>
</evidence>
<dbReference type="GO" id="GO:0004315">
    <property type="term" value="F:3-oxoacyl-[acyl-carrier-protein] synthase activity"/>
    <property type="evidence" value="ECO:0007669"/>
    <property type="project" value="UniProtKB-EC"/>
</dbReference>
<accession>A0A078FXZ8</accession>
<organism evidence="5 6">
    <name type="scientific">Brassica napus</name>
    <name type="common">Rape</name>
    <dbReference type="NCBI Taxonomy" id="3708"/>
    <lineage>
        <taxon>Eukaryota</taxon>
        <taxon>Viridiplantae</taxon>
        <taxon>Streptophyta</taxon>
        <taxon>Embryophyta</taxon>
        <taxon>Tracheophyta</taxon>
        <taxon>Spermatophyta</taxon>
        <taxon>Magnoliopsida</taxon>
        <taxon>eudicotyledons</taxon>
        <taxon>Gunneridae</taxon>
        <taxon>Pentapetalae</taxon>
        <taxon>rosids</taxon>
        <taxon>malvids</taxon>
        <taxon>Brassicales</taxon>
        <taxon>Brassicaceae</taxon>
        <taxon>Brassiceae</taxon>
        <taxon>Brassica</taxon>
    </lineage>
</organism>
<keyword evidence="6" id="KW-1185">Reference proteome</keyword>
<dbReference type="PANTHER" id="PTHR11712:SF336">
    <property type="entry name" value="3-OXOACYL-[ACYL-CARRIER-PROTEIN] SYNTHASE, MITOCHONDRIAL"/>
    <property type="match status" value="1"/>
</dbReference>
<name>A0A078FXZ8_BRANA</name>
<dbReference type="GO" id="GO:0006633">
    <property type="term" value="P:fatty acid biosynthetic process"/>
    <property type="evidence" value="ECO:0007669"/>
    <property type="project" value="UniProtKB-ARBA"/>
</dbReference>
<dbReference type="InterPro" id="IPR016039">
    <property type="entry name" value="Thiolase-like"/>
</dbReference>
<evidence type="ECO:0000259" key="3">
    <source>
        <dbReference type="Pfam" id="PF00109"/>
    </source>
</evidence>
<dbReference type="InterPro" id="IPR000794">
    <property type="entry name" value="Beta-ketoacyl_synthase"/>
</dbReference>
<proteinExistence type="predicted"/>
<evidence type="ECO:0000313" key="5">
    <source>
        <dbReference type="EMBL" id="CDY19275.1"/>
    </source>
</evidence>
<dbReference type="InterPro" id="IPR014030">
    <property type="entry name" value="Ketoacyl_synth_N"/>
</dbReference>
<evidence type="ECO:0000256" key="1">
    <source>
        <dbReference type="ARBA" id="ARBA00013191"/>
    </source>
</evidence>
<dbReference type="Proteomes" id="UP001295469">
    <property type="component" value="Chromosome C01"/>
</dbReference>
<evidence type="ECO:0000313" key="6">
    <source>
        <dbReference type="Proteomes" id="UP000028999"/>
    </source>
</evidence>
<dbReference type="Pfam" id="PF00109">
    <property type="entry name" value="ketoacyl-synt"/>
    <property type="match status" value="1"/>
</dbReference>
<dbReference type="EMBL" id="LK032094">
    <property type="protein sequence ID" value="CDY19275.1"/>
    <property type="molecule type" value="Genomic_DNA"/>
</dbReference>
<dbReference type="EC" id="2.3.1.41" evidence="1"/>
<gene>
    <name evidence="5" type="primary">BnaC01g32050D</name>
    <name evidence="4" type="ORF">DARMORV10_C01P42810.1</name>
    <name evidence="5" type="ORF">GSBRNA2T00006607001</name>
</gene>
<dbReference type="OMA" id="GNDVCAY"/>
<reference evidence="5" key="2">
    <citation type="submission" date="2014-06" db="EMBL/GenBank/DDBJ databases">
        <authorList>
            <person name="Genoscope - CEA"/>
        </authorList>
    </citation>
    <scope>NUCLEOTIDE SEQUENCE</scope>
</reference>
<reference evidence="5 6" key="1">
    <citation type="journal article" date="2014" name="Science">
        <title>Plant genetics. Early allopolyploid evolution in the post-Neolithic Brassica napus oilseed genome.</title>
        <authorList>
            <person name="Chalhoub B."/>
            <person name="Denoeud F."/>
            <person name="Liu S."/>
            <person name="Parkin I.A."/>
            <person name="Tang H."/>
            <person name="Wang X."/>
            <person name="Chiquet J."/>
            <person name="Belcram H."/>
            <person name="Tong C."/>
            <person name="Samans B."/>
            <person name="Correa M."/>
            <person name="Da Silva C."/>
            <person name="Just J."/>
            <person name="Falentin C."/>
            <person name="Koh C.S."/>
            <person name="Le Clainche I."/>
            <person name="Bernard M."/>
            <person name="Bento P."/>
            <person name="Noel B."/>
            <person name="Labadie K."/>
            <person name="Alberti A."/>
            <person name="Charles M."/>
            <person name="Arnaud D."/>
            <person name="Guo H."/>
            <person name="Daviaud C."/>
            <person name="Alamery S."/>
            <person name="Jabbari K."/>
            <person name="Zhao M."/>
            <person name="Edger P.P."/>
            <person name="Chelaifa H."/>
            <person name="Tack D."/>
            <person name="Lassalle G."/>
            <person name="Mestiri I."/>
            <person name="Schnel N."/>
            <person name="Le Paslier M.C."/>
            <person name="Fan G."/>
            <person name="Renault V."/>
            <person name="Bayer P.E."/>
            <person name="Golicz A.A."/>
            <person name="Manoli S."/>
            <person name="Lee T.H."/>
            <person name="Thi V.H."/>
            <person name="Chalabi S."/>
            <person name="Hu Q."/>
            <person name="Fan C."/>
            <person name="Tollenaere R."/>
            <person name="Lu Y."/>
            <person name="Battail C."/>
            <person name="Shen J."/>
            <person name="Sidebottom C.H."/>
            <person name="Wang X."/>
            <person name="Canaguier A."/>
            <person name="Chauveau A."/>
            <person name="Berard A."/>
            <person name="Deniot G."/>
            <person name="Guan M."/>
            <person name="Liu Z."/>
            <person name="Sun F."/>
            <person name="Lim Y.P."/>
            <person name="Lyons E."/>
            <person name="Town C.D."/>
            <person name="Bancroft I."/>
            <person name="Wang X."/>
            <person name="Meng J."/>
            <person name="Ma J."/>
            <person name="Pires J.C."/>
            <person name="King G.J."/>
            <person name="Brunel D."/>
            <person name="Delourme R."/>
            <person name="Renard M."/>
            <person name="Aury J.M."/>
            <person name="Adams K.L."/>
            <person name="Batley J."/>
            <person name="Snowdon R.J."/>
            <person name="Tost J."/>
            <person name="Edwards D."/>
            <person name="Zhou Y."/>
            <person name="Hua W."/>
            <person name="Sharpe A.G."/>
            <person name="Paterson A.H."/>
            <person name="Guan C."/>
            <person name="Wincker P."/>
        </authorList>
    </citation>
    <scope>NUCLEOTIDE SEQUENCE [LARGE SCALE GENOMIC DNA]</scope>
    <source>
        <strain evidence="6">cv. Darmor-bzh</strain>
    </source>
</reference>
<dbReference type="Gramene" id="CDY19275">
    <property type="protein sequence ID" value="CDY19275"/>
    <property type="gene ID" value="GSBRNA2T00006607001"/>
</dbReference>
<dbReference type="PANTHER" id="PTHR11712">
    <property type="entry name" value="POLYKETIDE SYNTHASE-RELATED"/>
    <property type="match status" value="1"/>
</dbReference>
<feature type="domain" description="Beta-ketoacyl synthase-like N-terminal" evidence="3">
    <location>
        <begin position="84"/>
        <end position="208"/>
    </location>
</feature>
<keyword evidence="2" id="KW-0808">Transferase</keyword>
<protein>
    <recommendedName>
        <fullName evidence="1">beta-ketoacyl-[acyl-carrier-protein] synthase I</fullName>
        <ecNumber evidence="1">2.3.1.41</ecNumber>
    </recommendedName>
</protein>